<comment type="caution">
    <text evidence="2">The sequence shown here is derived from an EMBL/GenBank/DDBJ whole genome shotgun (WGS) entry which is preliminary data.</text>
</comment>
<name>A0A1Y3BXY0_EURMA</name>
<dbReference type="Proteomes" id="UP000194236">
    <property type="component" value="Unassembled WGS sequence"/>
</dbReference>
<evidence type="ECO:0000256" key="1">
    <source>
        <dbReference type="SAM" id="MobiDB-lite"/>
    </source>
</evidence>
<gene>
    <name evidence="2" type="ORF">BLA29_006732</name>
</gene>
<evidence type="ECO:0000313" key="3">
    <source>
        <dbReference type="Proteomes" id="UP000194236"/>
    </source>
</evidence>
<keyword evidence="3" id="KW-1185">Reference proteome</keyword>
<dbReference type="AlphaFoldDB" id="A0A1Y3BXY0"/>
<accession>A0A1Y3BXY0</accession>
<proteinExistence type="predicted"/>
<sequence length="164" mass="19049">MYTQNVEQPNHRIIYLPADADSDTVYQAPPASSSDYYEQTPSGKTQESSSEQTQDPHSSIYHKISEVSSENNRPIGKDLSVYRHQNRGTVIDIPAASEQMLTFLRPDVDEYNMMETYPYEQYGTHEIELSKITTINKSIIFNQKIYYQNSIDNMTKLRARRRQQ</sequence>
<protein>
    <submittedName>
        <fullName evidence="2">Uncharacterized protein</fullName>
    </submittedName>
</protein>
<feature type="region of interest" description="Disordered" evidence="1">
    <location>
        <begin position="17"/>
        <end position="74"/>
    </location>
</feature>
<organism evidence="2 3">
    <name type="scientific">Euroglyphus maynei</name>
    <name type="common">Mayne's house dust mite</name>
    <dbReference type="NCBI Taxonomy" id="6958"/>
    <lineage>
        <taxon>Eukaryota</taxon>
        <taxon>Metazoa</taxon>
        <taxon>Ecdysozoa</taxon>
        <taxon>Arthropoda</taxon>
        <taxon>Chelicerata</taxon>
        <taxon>Arachnida</taxon>
        <taxon>Acari</taxon>
        <taxon>Acariformes</taxon>
        <taxon>Sarcoptiformes</taxon>
        <taxon>Astigmata</taxon>
        <taxon>Psoroptidia</taxon>
        <taxon>Analgoidea</taxon>
        <taxon>Pyroglyphidae</taxon>
        <taxon>Pyroglyphinae</taxon>
        <taxon>Euroglyphus</taxon>
    </lineage>
</organism>
<reference evidence="2 3" key="1">
    <citation type="submission" date="2017-03" db="EMBL/GenBank/DDBJ databases">
        <title>Genome Survey of Euroglyphus maynei.</title>
        <authorList>
            <person name="Arlian L.G."/>
            <person name="Morgan M.S."/>
            <person name="Rider S.D."/>
        </authorList>
    </citation>
    <scope>NUCLEOTIDE SEQUENCE [LARGE SCALE GENOMIC DNA]</scope>
    <source>
        <strain evidence="2">Arlian Lab</strain>
        <tissue evidence="2">Whole body</tissue>
    </source>
</reference>
<evidence type="ECO:0000313" key="2">
    <source>
        <dbReference type="EMBL" id="OTF83935.1"/>
    </source>
</evidence>
<feature type="compositionally biased region" description="Polar residues" evidence="1">
    <location>
        <begin position="30"/>
        <end position="57"/>
    </location>
</feature>
<dbReference type="EMBL" id="MUJZ01001539">
    <property type="protein sequence ID" value="OTF83935.1"/>
    <property type="molecule type" value="Genomic_DNA"/>
</dbReference>
<dbReference type="OrthoDB" id="10519055at2759"/>